<sequence>MSYLRFDKTLMTNLEESLTREILRTNRSGAYHCSTIVDCNTRKYHGLLVIPVPELDDENHVLLSSLDETVVQHGAEFNLGLHKYHGDNFSPRGHKYIREFECEKVPTTIYRVGGVVLKKEKLFVHHENRILIRYTLLEAHSKTTLRLRPYLAFRSVRQYTHENAQASRHYDEVKNGLKTCMYPGYPDLYMQMSKNNDFHFQPDWYRGIEYTKEQERGYDFNEDLYVPGYFEMEITKDEPIVFSGGISEIEPERLNELFAQEADRRTPRDSFKNCLVNAAHQFLNKQGDEYYILAGYPWFKCRARDMFISLPGLTLAINELDKFDMVMNTAVKAIYAFMKGEDTSLIVYEMEHPDVLLWAIWTVQQFGKAISRKDAYQKYGNLLKDIMTYLVDGKHPNLALHDNGLVYSDGKDKAVTWMNATVNGRPVTPRSGYIVEFNTLWYNALMYVSELLAENEGASELSSRLAGIAEKTAKSFVDTFLNEYGYLLDYVDGDMLDWSVRPNMIFAASFDYSPLDAKQKKGIVDIATRELLTPKGLRSLSPKSGGYNPNYVGPQLQRDYAYHQGTAWPWLEGFYLEAYLRLYKRSAISFVERQMIGYEDEMSLHCLGAIPELFDGNPPFKGRGAVSFAMNVAQILRTLNLLEKYDNQ</sequence>
<dbReference type="Pfam" id="PF06202">
    <property type="entry name" value="GDE_C"/>
    <property type="match status" value="1"/>
</dbReference>
<dbReference type="AlphaFoldDB" id="A0A412GWD2"/>
<keyword evidence="3" id="KW-0808">Transferase</keyword>
<dbReference type="GO" id="GO:0004134">
    <property type="term" value="F:4-alpha-glucanotransferase activity"/>
    <property type="evidence" value="ECO:0007669"/>
    <property type="project" value="InterPro"/>
</dbReference>
<dbReference type="PANTHER" id="PTHR10569:SF2">
    <property type="entry name" value="GLYCOGEN DEBRANCHING ENZYME"/>
    <property type="match status" value="1"/>
</dbReference>
<dbReference type="EMBL" id="QRUU01000007">
    <property type="protein sequence ID" value="RGR99247.1"/>
    <property type="molecule type" value="Genomic_DNA"/>
</dbReference>
<proteinExistence type="predicted"/>
<reference evidence="3 4" key="1">
    <citation type="submission" date="2018-08" db="EMBL/GenBank/DDBJ databases">
        <title>A genome reference for cultivated species of the human gut microbiota.</title>
        <authorList>
            <person name="Zou Y."/>
            <person name="Xue W."/>
            <person name="Luo G."/>
        </authorList>
    </citation>
    <scope>NUCLEOTIDE SEQUENCE [LARGE SCALE GENOMIC DNA]</scope>
    <source>
        <strain evidence="3 4">AF24-2</strain>
    </source>
</reference>
<dbReference type="GO" id="GO:0005980">
    <property type="term" value="P:glycogen catabolic process"/>
    <property type="evidence" value="ECO:0007669"/>
    <property type="project" value="InterPro"/>
</dbReference>
<accession>A0A412GWD2</accession>
<feature type="domain" description="Glycogen debranching enzyme bacterial and archaeal type N-terminal" evidence="2">
    <location>
        <begin position="20"/>
        <end position="240"/>
    </location>
</feature>
<dbReference type="Proteomes" id="UP000285864">
    <property type="component" value="Unassembled WGS sequence"/>
</dbReference>
<protein>
    <submittedName>
        <fullName evidence="3">4-alpha-glucanotransferase</fullName>
    </submittedName>
</protein>
<dbReference type="InterPro" id="IPR024742">
    <property type="entry name" value="Glycogen_debranch_N"/>
</dbReference>
<comment type="caution">
    <text evidence="3">The sequence shown here is derived from an EMBL/GenBank/DDBJ whole genome shotgun (WGS) entry which is preliminary data.</text>
</comment>
<keyword evidence="4" id="KW-1185">Reference proteome</keyword>
<evidence type="ECO:0000313" key="3">
    <source>
        <dbReference type="EMBL" id="RGR99247.1"/>
    </source>
</evidence>
<dbReference type="InterPro" id="IPR008928">
    <property type="entry name" value="6-hairpin_glycosidase_sf"/>
</dbReference>
<dbReference type="PANTHER" id="PTHR10569">
    <property type="entry name" value="GLYCOGEN DEBRANCHING ENZYME"/>
    <property type="match status" value="1"/>
</dbReference>
<dbReference type="Gene3D" id="1.50.10.10">
    <property type="match status" value="1"/>
</dbReference>
<dbReference type="SUPFAM" id="SSF48208">
    <property type="entry name" value="Six-hairpin glycosidases"/>
    <property type="match status" value="1"/>
</dbReference>
<evidence type="ECO:0000313" key="4">
    <source>
        <dbReference type="Proteomes" id="UP000285864"/>
    </source>
</evidence>
<gene>
    <name evidence="3" type="ORF">DWY20_02835</name>
</gene>
<dbReference type="RefSeq" id="WP_118483175.1">
    <property type="nucleotide sequence ID" value="NZ_CAUBXQ010000148.1"/>
</dbReference>
<organism evidence="3 4">
    <name type="scientific">Phocaeicola coprocola</name>
    <dbReference type="NCBI Taxonomy" id="310298"/>
    <lineage>
        <taxon>Bacteria</taxon>
        <taxon>Pseudomonadati</taxon>
        <taxon>Bacteroidota</taxon>
        <taxon>Bacteroidia</taxon>
        <taxon>Bacteroidales</taxon>
        <taxon>Bacteroidaceae</taxon>
        <taxon>Phocaeicola</taxon>
    </lineage>
</organism>
<dbReference type="InterPro" id="IPR032790">
    <property type="entry name" value="GDE_C"/>
</dbReference>
<feature type="domain" description="Glycogen debranching enzyme C-terminal" evidence="1">
    <location>
        <begin position="279"/>
        <end position="637"/>
    </location>
</feature>
<name>A0A412GWD2_9BACT</name>
<dbReference type="InterPro" id="IPR010401">
    <property type="entry name" value="AGL/Gdb1"/>
</dbReference>
<evidence type="ECO:0000259" key="2">
    <source>
        <dbReference type="Pfam" id="PF12439"/>
    </source>
</evidence>
<dbReference type="GO" id="GO:0004135">
    <property type="term" value="F:amylo-alpha-1,6-glucosidase activity"/>
    <property type="evidence" value="ECO:0007669"/>
    <property type="project" value="InterPro"/>
</dbReference>
<evidence type="ECO:0000259" key="1">
    <source>
        <dbReference type="Pfam" id="PF06202"/>
    </source>
</evidence>
<dbReference type="Pfam" id="PF12439">
    <property type="entry name" value="GDE_N"/>
    <property type="match status" value="1"/>
</dbReference>
<dbReference type="InterPro" id="IPR012341">
    <property type="entry name" value="6hp_glycosidase-like_sf"/>
</dbReference>